<dbReference type="SMART" id="SM00089">
    <property type="entry name" value="PKD"/>
    <property type="match status" value="3"/>
</dbReference>
<dbReference type="RefSeq" id="WP_217790817.1">
    <property type="nucleotide sequence ID" value="NZ_JAHSPG010000003.1"/>
</dbReference>
<comment type="caution">
    <text evidence="2">The sequence shown here is derived from an EMBL/GenBank/DDBJ whole genome shotgun (WGS) entry which is preliminary data.</text>
</comment>
<dbReference type="AlphaFoldDB" id="A0A9E2S9M5"/>
<evidence type="ECO:0000313" key="2">
    <source>
        <dbReference type="EMBL" id="MBV4357204.1"/>
    </source>
</evidence>
<dbReference type="Proteomes" id="UP000812270">
    <property type="component" value="Unassembled WGS sequence"/>
</dbReference>
<sequence length="437" mass="47935">MLFFAITSCKKGQVVTAKADFAYEIIDSNFTVPVRIKLTNNATGANQYKWTFEGGDPATSSKRDPGVISFNQPGTYHITLESWNEDGHDQKAVTITLDSAVVINFDAEILINSYAPANVQITNKTIGAISQEWSFNGAAPQTSSAKDPGTITYTNPGNYTITLTVNNGRKTFTLSKEITILPPLVPSFEIVPSFDDDDYQAPLTAVLNNNTNAECTWKWTATGGKIDNDTAKNPSIYFASPGTYTVTLSANNKKETKTFAQTITVLPNTNLRSFADVRLGISSAYNTIGCFFSTKLRKVFTAKDDLTNIGGNIDIVYYGLNKNFKYNSFISPDSATYYTFNVIPNARPVVVVNTTENCNCNPITASQFDNMSTDALFQNTAVNFSGAAWKQFDNSAMPRIVMYQTADGRKGAIKIKSFVDNASQSYIICDIKVQKEP</sequence>
<dbReference type="InterPro" id="IPR000601">
    <property type="entry name" value="PKD_dom"/>
</dbReference>
<evidence type="ECO:0000313" key="3">
    <source>
        <dbReference type="Proteomes" id="UP000812270"/>
    </source>
</evidence>
<protein>
    <recommendedName>
        <fullName evidence="1">PKD domain-containing protein</fullName>
    </recommendedName>
</protein>
<dbReference type="InterPro" id="IPR022409">
    <property type="entry name" value="PKD/Chitinase_dom"/>
</dbReference>
<feature type="domain" description="PKD" evidence="1">
    <location>
        <begin position="132"/>
        <end position="187"/>
    </location>
</feature>
<accession>A0A9E2S9M5</accession>
<dbReference type="PROSITE" id="PS50093">
    <property type="entry name" value="PKD"/>
    <property type="match status" value="2"/>
</dbReference>
<evidence type="ECO:0000259" key="1">
    <source>
        <dbReference type="PROSITE" id="PS50093"/>
    </source>
</evidence>
<gene>
    <name evidence="2" type="ORF">KTO63_08615</name>
</gene>
<feature type="domain" description="PKD" evidence="1">
    <location>
        <begin position="209"/>
        <end position="265"/>
    </location>
</feature>
<keyword evidence="3" id="KW-1185">Reference proteome</keyword>
<name>A0A9E2S9M5_9BACT</name>
<dbReference type="Pfam" id="PF00801">
    <property type="entry name" value="PKD"/>
    <property type="match status" value="2"/>
</dbReference>
<reference evidence="2" key="1">
    <citation type="submission" date="2021-06" db="EMBL/GenBank/DDBJ databases">
        <authorList>
            <person name="Huq M.A."/>
        </authorList>
    </citation>
    <scope>NUCLEOTIDE SEQUENCE</scope>
    <source>
        <strain evidence="2">MAH-26</strain>
    </source>
</reference>
<proteinExistence type="predicted"/>
<dbReference type="CDD" id="cd00146">
    <property type="entry name" value="PKD"/>
    <property type="match status" value="2"/>
</dbReference>
<dbReference type="EMBL" id="JAHSPG010000003">
    <property type="protein sequence ID" value="MBV4357204.1"/>
    <property type="molecule type" value="Genomic_DNA"/>
</dbReference>
<organism evidence="2 3">
    <name type="scientific">Pinibacter aurantiacus</name>
    <dbReference type="NCBI Taxonomy" id="2851599"/>
    <lineage>
        <taxon>Bacteria</taxon>
        <taxon>Pseudomonadati</taxon>
        <taxon>Bacteroidota</taxon>
        <taxon>Chitinophagia</taxon>
        <taxon>Chitinophagales</taxon>
        <taxon>Chitinophagaceae</taxon>
        <taxon>Pinibacter</taxon>
    </lineage>
</organism>